<reference evidence="8 10" key="2">
    <citation type="journal article" date="2013" name="Nature">
        <title>Insights into bilaterian evolution from three spiralian genomes.</title>
        <authorList>
            <person name="Simakov O."/>
            <person name="Marletaz F."/>
            <person name="Cho S.J."/>
            <person name="Edsinger-Gonzales E."/>
            <person name="Havlak P."/>
            <person name="Hellsten U."/>
            <person name="Kuo D.H."/>
            <person name="Larsson T."/>
            <person name="Lv J."/>
            <person name="Arendt D."/>
            <person name="Savage R."/>
            <person name="Osoegawa K."/>
            <person name="de Jong P."/>
            <person name="Grimwood J."/>
            <person name="Chapman J.A."/>
            <person name="Shapiro H."/>
            <person name="Aerts A."/>
            <person name="Otillar R.P."/>
            <person name="Terry A.Y."/>
            <person name="Boore J.L."/>
            <person name="Grigoriev I.V."/>
            <person name="Lindberg D.R."/>
            <person name="Seaver E.C."/>
            <person name="Weisblat D.A."/>
            <person name="Putnam N.H."/>
            <person name="Rokhsar D.S."/>
        </authorList>
    </citation>
    <scope>NUCLEOTIDE SEQUENCE</scope>
</reference>
<dbReference type="InterPro" id="IPR017455">
    <property type="entry name" value="Znf_FYVE-rel"/>
</dbReference>
<evidence type="ECO:0000256" key="1">
    <source>
        <dbReference type="ARBA" id="ARBA00008755"/>
    </source>
</evidence>
<keyword evidence="3 5" id="KW-0863">Zinc-finger</keyword>
<dbReference type="Proteomes" id="UP000015101">
    <property type="component" value="Unassembled WGS sequence"/>
</dbReference>
<dbReference type="CTD" id="20196731"/>
<evidence type="ECO:0000313" key="9">
    <source>
        <dbReference type="EnsemblMetazoa" id="HelroP145029"/>
    </source>
</evidence>
<evidence type="ECO:0000256" key="6">
    <source>
        <dbReference type="SAM" id="MobiDB-lite"/>
    </source>
</evidence>
<dbReference type="KEGG" id="hro:HELRODRAFT_145029"/>
<keyword evidence="10" id="KW-1185">Reference proteome</keyword>
<dbReference type="SUPFAM" id="SSF57903">
    <property type="entry name" value="FYVE/PHD zinc finger"/>
    <property type="match status" value="1"/>
</dbReference>
<dbReference type="GeneID" id="20196731"/>
<evidence type="ECO:0000256" key="5">
    <source>
        <dbReference type="PROSITE-ProRule" id="PRU00091"/>
    </source>
</evidence>
<dbReference type="InterPro" id="IPR013083">
    <property type="entry name" value="Znf_RING/FYVE/PHD"/>
</dbReference>
<dbReference type="PROSITE" id="PS50178">
    <property type="entry name" value="ZF_FYVE"/>
    <property type="match status" value="1"/>
</dbReference>
<accession>T1EJI1</accession>
<feature type="domain" description="FYVE-type" evidence="7">
    <location>
        <begin position="101"/>
        <end position="157"/>
    </location>
</feature>
<dbReference type="InterPro" id="IPR000306">
    <property type="entry name" value="Znf_FYVE"/>
</dbReference>
<dbReference type="InterPro" id="IPR043269">
    <property type="entry name" value="FYVE_LST2"/>
</dbReference>
<reference evidence="9" key="3">
    <citation type="submission" date="2015-06" db="UniProtKB">
        <authorList>
            <consortium name="EnsemblMetazoa"/>
        </authorList>
    </citation>
    <scope>IDENTIFICATION</scope>
</reference>
<dbReference type="SMART" id="SM00064">
    <property type="entry name" value="FYVE"/>
    <property type="match status" value="1"/>
</dbReference>
<dbReference type="HOGENOM" id="CLU_1414733_0_0_1"/>
<name>T1EJI1_HELRO</name>
<protein>
    <recommendedName>
        <fullName evidence="7">FYVE-type domain-containing protein</fullName>
    </recommendedName>
</protein>
<evidence type="ECO:0000256" key="4">
    <source>
        <dbReference type="ARBA" id="ARBA00022833"/>
    </source>
</evidence>
<dbReference type="RefSeq" id="XP_009028087.1">
    <property type="nucleotide sequence ID" value="XM_009029839.1"/>
</dbReference>
<dbReference type="AlphaFoldDB" id="T1EJI1"/>
<dbReference type="PANTHER" id="PTHR46465:SF2">
    <property type="entry name" value="LATERAL SIGNALING TARGET PROTEIN 2 HOMOLOG"/>
    <property type="match status" value="1"/>
</dbReference>
<evidence type="ECO:0000259" key="7">
    <source>
        <dbReference type="PROSITE" id="PS50178"/>
    </source>
</evidence>
<dbReference type="EMBL" id="AMQM01007248">
    <property type="status" value="NOT_ANNOTATED_CDS"/>
    <property type="molecule type" value="Genomic_DNA"/>
</dbReference>
<keyword evidence="4" id="KW-0862">Zinc</keyword>
<dbReference type="EMBL" id="KB097587">
    <property type="protein sequence ID" value="ESN93888.1"/>
    <property type="molecule type" value="Genomic_DNA"/>
</dbReference>
<evidence type="ECO:0000313" key="10">
    <source>
        <dbReference type="Proteomes" id="UP000015101"/>
    </source>
</evidence>
<sequence length="164" mass="18125">AARQEARSKFKDSTDLVHRLFVCISGVADQLQTNYASDLRHILKVVFESYSSSSLDDNISTAAATTTTTSTSSNTTTSINNTANTNGSLRISQEPPAWLPDDSSSQCMSCKVLFTFVRRRHHCRNCGKIFCSNCSSNSVPLPHFGHQKPVRVCNSCFLFHVNPF</sequence>
<feature type="region of interest" description="Disordered" evidence="6">
    <location>
        <begin position="64"/>
        <end position="86"/>
    </location>
</feature>
<dbReference type="GO" id="GO:0008270">
    <property type="term" value="F:zinc ion binding"/>
    <property type="evidence" value="ECO:0007669"/>
    <property type="project" value="UniProtKB-KW"/>
</dbReference>
<dbReference type="OMA" id="AQCANCC"/>
<dbReference type="eggNOG" id="KOG1819">
    <property type="taxonomic scope" value="Eukaryota"/>
</dbReference>
<evidence type="ECO:0000256" key="2">
    <source>
        <dbReference type="ARBA" id="ARBA00022723"/>
    </source>
</evidence>
<comment type="similarity">
    <text evidence="1">Belongs to the lst-2 family.</text>
</comment>
<evidence type="ECO:0000256" key="3">
    <source>
        <dbReference type="ARBA" id="ARBA00022771"/>
    </source>
</evidence>
<dbReference type="EnsemblMetazoa" id="HelroT145029">
    <property type="protein sequence ID" value="HelroP145029"/>
    <property type="gene ID" value="HelroG145029"/>
</dbReference>
<dbReference type="InterPro" id="IPR011011">
    <property type="entry name" value="Znf_FYVE_PHD"/>
</dbReference>
<gene>
    <name evidence="9" type="primary">20196731</name>
    <name evidence="8" type="ORF">HELRODRAFT_145029</name>
</gene>
<proteinExistence type="inferred from homology"/>
<reference evidence="10" key="1">
    <citation type="submission" date="2012-12" db="EMBL/GenBank/DDBJ databases">
        <authorList>
            <person name="Hellsten U."/>
            <person name="Grimwood J."/>
            <person name="Chapman J.A."/>
            <person name="Shapiro H."/>
            <person name="Aerts A."/>
            <person name="Otillar R.P."/>
            <person name="Terry A.Y."/>
            <person name="Boore J.L."/>
            <person name="Simakov O."/>
            <person name="Marletaz F."/>
            <person name="Cho S.-J."/>
            <person name="Edsinger-Gonzales E."/>
            <person name="Havlak P."/>
            <person name="Kuo D.-H."/>
            <person name="Larsson T."/>
            <person name="Lv J."/>
            <person name="Arendt D."/>
            <person name="Savage R."/>
            <person name="Osoegawa K."/>
            <person name="de Jong P."/>
            <person name="Lindberg D.R."/>
            <person name="Seaver E.C."/>
            <person name="Weisblat D.A."/>
            <person name="Putnam N.H."/>
            <person name="Grigoriev I.V."/>
            <person name="Rokhsar D.S."/>
        </authorList>
    </citation>
    <scope>NUCLEOTIDE SEQUENCE</scope>
</reference>
<dbReference type="Gene3D" id="3.30.40.10">
    <property type="entry name" value="Zinc/RING finger domain, C3HC4 (zinc finger)"/>
    <property type="match status" value="1"/>
</dbReference>
<keyword evidence="2" id="KW-0479">Metal-binding</keyword>
<dbReference type="CDD" id="cd15731">
    <property type="entry name" value="FYVE_LST2"/>
    <property type="match status" value="1"/>
</dbReference>
<dbReference type="PANTHER" id="PTHR46465">
    <property type="entry name" value="LATERAL SIGNALING TARGET PROTEIN 2 HOMOLOG"/>
    <property type="match status" value="1"/>
</dbReference>
<organism evidence="9 10">
    <name type="scientific">Helobdella robusta</name>
    <name type="common">Californian leech</name>
    <dbReference type="NCBI Taxonomy" id="6412"/>
    <lineage>
        <taxon>Eukaryota</taxon>
        <taxon>Metazoa</taxon>
        <taxon>Spiralia</taxon>
        <taxon>Lophotrochozoa</taxon>
        <taxon>Annelida</taxon>
        <taxon>Clitellata</taxon>
        <taxon>Hirudinea</taxon>
        <taxon>Rhynchobdellida</taxon>
        <taxon>Glossiphoniidae</taxon>
        <taxon>Helobdella</taxon>
    </lineage>
</organism>
<dbReference type="OrthoDB" id="79871at2759"/>
<dbReference type="InterPro" id="IPR051118">
    <property type="entry name" value="LST-2"/>
</dbReference>
<dbReference type="Pfam" id="PF01363">
    <property type="entry name" value="FYVE"/>
    <property type="match status" value="1"/>
</dbReference>
<evidence type="ECO:0000313" key="8">
    <source>
        <dbReference type="EMBL" id="ESN93888.1"/>
    </source>
</evidence>
<dbReference type="InParanoid" id="T1EJI1"/>